<dbReference type="GO" id="GO:0051301">
    <property type="term" value="P:cell division"/>
    <property type="evidence" value="ECO:0007669"/>
    <property type="project" value="UniProtKB-KW"/>
</dbReference>
<dbReference type="PROSITE" id="PS01011">
    <property type="entry name" value="FOLYLPOLYGLU_SYNT_1"/>
    <property type="match status" value="1"/>
</dbReference>
<feature type="domain" description="Mur ligase central" evidence="11">
    <location>
        <begin position="116"/>
        <end position="215"/>
    </location>
</feature>
<comment type="pathway">
    <text evidence="2 9">Cell wall biogenesis; peptidoglycan biosynthesis.</text>
</comment>
<dbReference type="Gene3D" id="3.40.1190.10">
    <property type="entry name" value="Mur-like, catalytic domain"/>
    <property type="match status" value="1"/>
</dbReference>
<dbReference type="AlphaFoldDB" id="A0A2H0TD99"/>
<dbReference type="PANTHER" id="PTHR43692:SF1">
    <property type="entry name" value="UDP-N-ACETYLMURAMOYLALANINE--D-GLUTAMATE LIGASE"/>
    <property type="match status" value="1"/>
</dbReference>
<keyword evidence="3 9" id="KW-0963">Cytoplasm</keyword>
<evidence type="ECO:0000256" key="6">
    <source>
        <dbReference type="ARBA" id="ARBA00022741"/>
    </source>
</evidence>
<dbReference type="InterPro" id="IPR005762">
    <property type="entry name" value="MurD"/>
</dbReference>
<dbReference type="InterPro" id="IPR004101">
    <property type="entry name" value="Mur_ligase_C"/>
</dbReference>
<evidence type="ECO:0000259" key="11">
    <source>
        <dbReference type="Pfam" id="PF08245"/>
    </source>
</evidence>
<evidence type="ECO:0000313" key="13">
    <source>
        <dbReference type="Proteomes" id="UP000231503"/>
    </source>
</evidence>
<keyword evidence="8 9" id="KW-0131">Cell cycle</keyword>
<keyword evidence="9" id="KW-0573">Peptidoglycan synthesis</keyword>
<dbReference type="GO" id="GO:0008360">
    <property type="term" value="P:regulation of cell shape"/>
    <property type="evidence" value="ECO:0007669"/>
    <property type="project" value="UniProtKB-KW"/>
</dbReference>
<dbReference type="GO" id="GO:0005737">
    <property type="term" value="C:cytoplasm"/>
    <property type="evidence" value="ECO:0007669"/>
    <property type="project" value="UniProtKB-SubCell"/>
</dbReference>
<dbReference type="GO" id="GO:0005524">
    <property type="term" value="F:ATP binding"/>
    <property type="evidence" value="ECO:0007669"/>
    <property type="project" value="UniProtKB-UniRule"/>
</dbReference>
<comment type="catalytic activity">
    <reaction evidence="9">
        <text>UDP-N-acetyl-alpha-D-muramoyl-L-alanine + D-glutamate + ATP = UDP-N-acetyl-alpha-D-muramoyl-L-alanyl-D-glutamate + ADP + phosphate + H(+)</text>
        <dbReference type="Rhea" id="RHEA:16429"/>
        <dbReference type="ChEBI" id="CHEBI:15378"/>
        <dbReference type="ChEBI" id="CHEBI:29986"/>
        <dbReference type="ChEBI" id="CHEBI:30616"/>
        <dbReference type="ChEBI" id="CHEBI:43474"/>
        <dbReference type="ChEBI" id="CHEBI:83898"/>
        <dbReference type="ChEBI" id="CHEBI:83900"/>
        <dbReference type="ChEBI" id="CHEBI:456216"/>
        <dbReference type="EC" id="6.3.2.9"/>
    </reaction>
</comment>
<evidence type="ECO:0000259" key="10">
    <source>
        <dbReference type="Pfam" id="PF02875"/>
    </source>
</evidence>
<dbReference type="InterPro" id="IPR036615">
    <property type="entry name" value="Mur_ligase_C_dom_sf"/>
</dbReference>
<keyword evidence="5 9" id="KW-0132">Cell division</keyword>
<gene>
    <name evidence="9" type="primary">murD</name>
    <name evidence="12" type="ORF">COU47_02150</name>
</gene>
<evidence type="ECO:0000256" key="3">
    <source>
        <dbReference type="ARBA" id="ARBA00022490"/>
    </source>
</evidence>
<dbReference type="Gene3D" id="3.40.50.720">
    <property type="entry name" value="NAD(P)-binding Rossmann-like Domain"/>
    <property type="match status" value="1"/>
</dbReference>
<evidence type="ECO:0000256" key="5">
    <source>
        <dbReference type="ARBA" id="ARBA00022618"/>
    </source>
</evidence>
<keyword evidence="4 9" id="KW-0436">Ligase</keyword>
<keyword evidence="9" id="KW-0133">Cell shape</keyword>
<dbReference type="Pfam" id="PF21799">
    <property type="entry name" value="MurD-like_N"/>
    <property type="match status" value="1"/>
</dbReference>
<dbReference type="HAMAP" id="MF_00639">
    <property type="entry name" value="MurD"/>
    <property type="match status" value="1"/>
</dbReference>
<dbReference type="PANTHER" id="PTHR43692">
    <property type="entry name" value="UDP-N-ACETYLMURAMOYLALANINE--D-GLUTAMATE LIGASE"/>
    <property type="match status" value="1"/>
</dbReference>
<dbReference type="EC" id="6.3.2.9" evidence="9"/>
<sequence length="415" mass="46770">MNTYKGKRILVLGLGVSGGGIGAARFLASRGAEVTISDAKTKKELKQSIRKLHRYPRISYIFGGYPSRFQEFDMAIINPAIDLRSRMIKKIATARIPVESEIGLFLKHCEGKIIAITGTKGKGTTATLVYRMLKQAKKDVFLGGNIGVSLLDQLPHIKKSTFVVLEVSSFQLDLLRLGKMRPQFFVSALTNIYPDHLDRYDSFLRYKKSKLSLFGYRAHAKIDGRNMRSVLPRWVDEGRIHIRGEHNKKNIALALAISKKIHIQRVHVQKAIYGFRGLPHRLEYVGRKKEVAFYDDSYSTTPDSTIAALKSFDQKIILIAGGMSKKSSFAAFAREAGKRTNNIILFGKSRNEIARAFKKKNNIIKTKTLEDAFKRAITFAKEGDIVLFSPACASFDQFQNARERGEAFKKFVRGK</sequence>
<evidence type="ECO:0000256" key="8">
    <source>
        <dbReference type="ARBA" id="ARBA00023306"/>
    </source>
</evidence>
<dbReference type="SUPFAM" id="SSF53244">
    <property type="entry name" value="MurD-like peptide ligases, peptide-binding domain"/>
    <property type="match status" value="1"/>
</dbReference>
<dbReference type="SUPFAM" id="SSF51984">
    <property type="entry name" value="MurCD N-terminal domain"/>
    <property type="match status" value="1"/>
</dbReference>
<evidence type="ECO:0000256" key="4">
    <source>
        <dbReference type="ARBA" id="ARBA00022598"/>
    </source>
</evidence>
<dbReference type="InterPro" id="IPR013221">
    <property type="entry name" value="Mur_ligase_cen"/>
</dbReference>
<comment type="similarity">
    <text evidence="9">Belongs to the MurCDEF family.</text>
</comment>
<feature type="domain" description="Mur ligase C-terminal" evidence="10">
    <location>
        <begin position="280"/>
        <end position="392"/>
    </location>
</feature>
<comment type="caution">
    <text evidence="12">The sequence shown here is derived from an EMBL/GenBank/DDBJ whole genome shotgun (WGS) entry which is preliminary data.</text>
</comment>
<dbReference type="GO" id="GO:0004326">
    <property type="term" value="F:tetrahydrofolylpolyglutamate synthase activity"/>
    <property type="evidence" value="ECO:0007669"/>
    <property type="project" value="InterPro"/>
</dbReference>
<evidence type="ECO:0000256" key="2">
    <source>
        <dbReference type="ARBA" id="ARBA00004752"/>
    </source>
</evidence>
<dbReference type="EMBL" id="PFCO01000005">
    <property type="protein sequence ID" value="PIR69539.1"/>
    <property type="molecule type" value="Genomic_DNA"/>
</dbReference>
<protein>
    <recommendedName>
        <fullName evidence="9">UDP-N-acetylmuramoylalanine--D-glutamate ligase</fullName>
        <ecNumber evidence="9">6.3.2.9</ecNumber>
    </recommendedName>
    <alternativeName>
        <fullName evidence="9">D-glutamic acid-adding enzyme</fullName>
    </alternativeName>
    <alternativeName>
        <fullName evidence="9">UDP-N-acetylmuramoyl-L-alanyl-D-glutamate synthetase</fullName>
    </alternativeName>
</protein>
<accession>A0A2H0TD99</accession>
<proteinExistence type="inferred from homology"/>
<name>A0A2H0TD99_9BACT</name>
<dbReference type="GO" id="GO:0009252">
    <property type="term" value="P:peptidoglycan biosynthetic process"/>
    <property type="evidence" value="ECO:0007669"/>
    <property type="project" value="UniProtKB-UniRule"/>
</dbReference>
<evidence type="ECO:0000256" key="7">
    <source>
        <dbReference type="ARBA" id="ARBA00022840"/>
    </source>
</evidence>
<dbReference type="InterPro" id="IPR036565">
    <property type="entry name" value="Mur-like_cat_sf"/>
</dbReference>
<evidence type="ECO:0000256" key="9">
    <source>
        <dbReference type="HAMAP-Rule" id="MF_00639"/>
    </source>
</evidence>
<keyword evidence="9" id="KW-0961">Cell wall biogenesis/degradation</keyword>
<dbReference type="UniPathway" id="UPA00219"/>
<reference evidence="13" key="1">
    <citation type="submission" date="2017-09" db="EMBL/GenBank/DDBJ databases">
        <title>Depth-based differentiation of microbial function through sediment-hosted aquifers and enrichment of novel symbionts in the deep terrestrial subsurface.</title>
        <authorList>
            <person name="Probst A.J."/>
            <person name="Ladd B."/>
            <person name="Jarett J.K."/>
            <person name="Geller-Mcgrath D.E."/>
            <person name="Sieber C.M.K."/>
            <person name="Emerson J.B."/>
            <person name="Anantharaman K."/>
            <person name="Thomas B.C."/>
            <person name="Malmstrom R."/>
            <person name="Stieglmeier M."/>
            <person name="Klingl A."/>
            <person name="Woyke T."/>
            <person name="Ryan C.M."/>
            <person name="Banfield J.F."/>
        </authorList>
    </citation>
    <scope>NUCLEOTIDE SEQUENCE [LARGE SCALE GENOMIC DNA]</scope>
</reference>
<dbReference type="SUPFAM" id="SSF53623">
    <property type="entry name" value="MurD-like peptide ligases, catalytic domain"/>
    <property type="match status" value="1"/>
</dbReference>
<keyword evidence="6 9" id="KW-0547">Nucleotide-binding</keyword>
<dbReference type="Pfam" id="PF02875">
    <property type="entry name" value="Mur_ligase_C"/>
    <property type="match status" value="1"/>
</dbReference>
<evidence type="ECO:0000313" key="12">
    <source>
        <dbReference type="EMBL" id="PIR69539.1"/>
    </source>
</evidence>
<dbReference type="Gene3D" id="3.90.190.20">
    <property type="entry name" value="Mur ligase, C-terminal domain"/>
    <property type="match status" value="1"/>
</dbReference>
<comment type="function">
    <text evidence="9">Cell wall formation. Catalyzes the addition of glutamate to the nucleotide precursor UDP-N-acetylmuramoyl-L-alanine (UMA).</text>
</comment>
<dbReference type="GO" id="GO:0008764">
    <property type="term" value="F:UDP-N-acetylmuramoylalanine-D-glutamate ligase activity"/>
    <property type="evidence" value="ECO:0007669"/>
    <property type="project" value="UniProtKB-UniRule"/>
</dbReference>
<comment type="subcellular location">
    <subcellularLocation>
        <location evidence="1 9">Cytoplasm</location>
    </subcellularLocation>
</comment>
<organism evidence="12 13">
    <name type="scientific">Candidatus Niyogibacteria bacterium CG10_big_fil_rev_8_21_14_0_10_46_36</name>
    <dbReference type="NCBI Taxonomy" id="1974726"/>
    <lineage>
        <taxon>Bacteria</taxon>
        <taxon>Candidatus Niyogiibacteriota</taxon>
    </lineage>
</organism>
<dbReference type="Pfam" id="PF08245">
    <property type="entry name" value="Mur_ligase_M"/>
    <property type="match status" value="1"/>
</dbReference>
<evidence type="ECO:0000256" key="1">
    <source>
        <dbReference type="ARBA" id="ARBA00004496"/>
    </source>
</evidence>
<feature type="binding site" evidence="9">
    <location>
        <begin position="118"/>
        <end position="124"/>
    </location>
    <ligand>
        <name>ATP</name>
        <dbReference type="ChEBI" id="CHEBI:30616"/>
    </ligand>
</feature>
<dbReference type="InterPro" id="IPR018109">
    <property type="entry name" value="Folylpolyglutamate_synth_CS"/>
</dbReference>
<dbReference type="GO" id="GO:0071555">
    <property type="term" value="P:cell wall organization"/>
    <property type="evidence" value="ECO:0007669"/>
    <property type="project" value="UniProtKB-KW"/>
</dbReference>
<keyword evidence="7 9" id="KW-0067">ATP-binding</keyword>
<dbReference type="Proteomes" id="UP000231503">
    <property type="component" value="Unassembled WGS sequence"/>
</dbReference>